<gene>
    <name evidence="1" type="ORF">SDC9_72073</name>
</gene>
<name>A0A644YBL7_9ZZZZ</name>
<evidence type="ECO:0000313" key="1">
    <source>
        <dbReference type="EMBL" id="MPM25577.1"/>
    </source>
</evidence>
<reference evidence="1" key="1">
    <citation type="submission" date="2019-08" db="EMBL/GenBank/DDBJ databases">
        <authorList>
            <person name="Kucharzyk K."/>
            <person name="Murdoch R.W."/>
            <person name="Higgins S."/>
            <person name="Loffler F."/>
        </authorList>
    </citation>
    <scope>NUCLEOTIDE SEQUENCE</scope>
</reference>
<accession>A0A644YBL7</accession>
<comment type="caution">
    <text evidence="1">The sequence shown here is derived from an EMBL/GenBank/DDBJ whole genome shotgun (WGS) entry which is preliminary data.</text>
</comment>
<dbReference type="EMBL" id="VSSQ01004528">
    <property type="protein sequence ID" value="MPM25577.1"/>
    <property type="molecule type" value="Genomic_DNA"/>
</dbReference>
<proteinExistence type="predicted"/>
<dbReference type="AlphaFoldDB" id="A0A644YBL7"/>
<protein>
    <submittedName>
        <fullName evidence="1">Uncharacterized protein</fullName>
    </submittedName>
</protein>
<organism evidence="1">
    <name type="scientific">bioreactor metagenome</name>
    <dbReference type="NCBI Taxonomy" id="1076179"/>
    <lineage>
        <taxon>unclassified sequences</taxon>
        <taxon>metagenomes</taxon>
        <taxon>ecological metagenomes</taxon>
    </lineage>
</organism>
<sequence>MVWPGLACQQSLVMSAWLYVERLGLIYGEISLAKSLLPTILASDQAIEASRERYVGSSWAKFTYLINLNPISCFSCSSLNSSRLCLAMSARAGSENAGLPPAILRQELPSPSFNSIGLNPFWAMYLKRDDPAIPPPAIIAGTFSTHLSWPGMIISLTLPVWFMSPSVTRLDIGPRGVGSPVTSIPYGLSNSLALGTQRVPRHAPIPILEICLSSSDEITFLSPITSKSLSTVISSQWQI</sequence>